<feature type="transmembrane region" description="Helical" evidence="1">
    <location>
        <begin position="137"/>
        <end position="159"/>
    </location>
</feature>
<reference evidence="2 3" key="1">
    <citation type="journal article" date="2015" name="Sci. Rep.">
        <title>Chromosome-level genome map provides insights into diverse defense mechanisms in the medicinal fungus Ganoderma sinense.</title>
        <authorList>
            <person name="Zhu Y."/>
            <person name="Xu J."/>
            <person name="Sun C."/>
            <person name="Zhou S."/>
            <person name="Xu H."/>
            <person name="Nelson D.R."/>
            <person name="Qian J."/>
            <person name="Song J."/>
            <person name="Luo H."/>
            <person name="Xiang L."/>
            <person name="Li Y."/>
            <person name="Xu Z."/>
            <person name="Ji A."/>
            <person name="Wang L."/>
            <person name="Lu S."/>
            <person name="Hayward A."/>
            <person name="Sun W."/>
            <person name="Li X."/>
            <person name="Schwartz D.C."/>
            <person name="Wang Y."/>
            <person name="Chen S."/>
        </authorList>
    </citation>
    <scope>NUCLEOTIDE SEQUENCE [LARGE SCALE GENOMIC DNA]</scope>
    <source>
        <strain evidence="2 3">ZZ0214-1</strain>
    </source>
</reference>
<feature type="transmembrane region" description="Helical" evidence="1">
    <location>
        <begin position="309"/>
        <end position="336"/>
    </location>
</feature>
<proteinExistence type="predicted"/>
<gene>
    <name evidence="2" type="ORF">GSI_09810</name>
</gene>
<feature type="transmembrane region" description="Helical" evidence="1">
    <location>
        <begin position="40"/>
        <end position="59"/>
    </location>
</feature>
<dbReference type="AlphaFoldDB" id="A0A2G8S3D0"/>
<feature type="transmembrane region" description="Helical" evidence="1">
    <location>
        <begin position="171"/>
        <end position="189"/>
    </location>
</feature>
<sequence length="394" mass="43862">MSQTTSNSLCPTPSVNPVFSKDYYQYRVQEIHESDITNSLVVGSYGVLVVVFIQAVYALTRSLRTKPPTIFLSITVLALFASTTAYVVVTIINNEVSYLARLLDSPTEIWALDPFLFGFSYTSTLVEQLELYKDYTWLYQQASTATAMVNIILGDAIVWWRACVVWGHNRVIQALCGLFLLMTFVLGVLDATLGNRNLWNWHGGVVLSAQPGALFENNSFGIATCVLSLSTNLVATCLIAYKAWMSRRSLRGYMVAKYGGSQIEKLFAILIESGAVYCAIWSVVVAYQVSTYHYNRTLKAGPGSEVRFLEVFGVVMNSILIPMIAIYPMFIIVLVASNRSHMEMGLAQSAQPIPTSTHIGDAITTSSPENRQVRRSSVLLIYREHRESDEESMD</sequence>
<evidence type="ECO:0000256" key="1">
    <source>
        <dbReference type="SAM" id="Phobius"/>
    </source>
</evidence>
<dbReference type="Proteomes" id="UP000230002">
    <property type="component" value="Unassembled WGS sequence"/>
</dbReference>
<evidence type="ECO:0000313" key="3">
    <source>
        <dbReference type="Proteomes" id="UP000230002"/>
    </source>
</evidence>
<keyword evidence="1" id="KW-0812">Transmembrane</keyword>
<keyword evidence="3" id="KW-1185">Reference proteome</keyword>
<feature type="transmembrane region" description="Helical" evidence="1">
    <location>
        <begin position="71"/>
        <end position="92"/>
    </location>
</feature>
<name>A0A2G8S3D0_9APHY</name>
<dbReference type="OrthoDB" id="3214103at2759"/>
<dbReference type="EMBL" id="AYKW01000029">
    <property type="protein sequence ID" value="PIL28058.1"/>
    <property type="molecule type" value="Genomic_DNA"/>
</dbReference>
<feature type="transmembrane region" description="Helical" evidence="1">
    <location>
        <begin position="220"/>
        <end position="245"/>
    </location>
</feature>
<feature type="transmembrane region" description="Helical" evidence="1">
    <location>
        <begin position="266"/>
        <end position="289"/>
    </location>
</feature>
<protein>
    <submittedName>
        <fullName evidence="2">Uncharacterized protein</fullName>
    </submittedName>
</protein>
<comment type="caution">
    <text evidence="2">The sequence shown here is derived from an EMBL/GenBank/DDBJ whole genome shotgun (WGS) entry which is preliminary data.</text>
</comment>
<organism evidence="2 3">
    <name type="scientific">Ganoderma sinense ZZ0214-1</name>
    <dbReference type="NCBI Taxonomy" id="1077348"/>
    <lineage>
        <taxon>Eukaryota</taxon>
        <taxon>Fungi</taxon>
        <taxon>Dikarya</taxon>
        <taxon>Basidiomycota</taxon>
        <taxon>Agaricomycotina</taxon>
        <taxon>Agaricomycetes</taxon>
        <taxon>Polyporales</taxon>
        <taxon>Polyporaceae</taxon>
        <taxon>Ganoderma</taxon>
    </lineage>
</organism>
<evidence type="ECO:0000313" key="2">
    <source>
        <dbReference type="EMBL" id="PIL28058.1"/>
    </source>
</evidence>
<keyword evidence="1" id="KW-1133">Transmembrane helix</keyword>
<accession>A0A2G8S3D0</accession>
<keyword evidence="1" id="KW-0472">Membrane</keyword>